<evidence type="ECO:0000313" key="2">
    <source>
        <dbReference type="EMBL" id="KAJ3096640.1"/>
    </source>
</evidence>
<comment type="caution">
    <text evidence="2">The sequence shown here is derived from an EMBL/GenBank/DDBJ whole genome shotgun (WGS) entry which is preliminary data.</text>
</comment>
<dbReference type="AlphaFoldDB" id="A0AAD5SRK7"/>
<dbReference type="InterPro" id="IPR037238">
    <property type="entry name" value="YbiA-like_sf"/>
</dbReference>
<dbReference type="SUPFAM" id="SSF143990">
    <property type="entry name" value="YbiA-like"/>
    <property type="match status" value="1"/>
</dbReference>
<dbReference type="Gene3D" id="1.10.357.40">
    <property type="entry name" value="YbiA-like"/>
    <property type="match status" value="1"/>
</dbReference>
<accession>A0AAD5SRK7</accession>
<dbReference type="Pfam" id="PF08719">
    <property type="entry name" value="NADAR"/>
    <property type="match status" value="1"/>
</dbReference>
<evidence type="ECO:0000313" key="3">
    <source>
        <dbReference type="Proteomes" id="UP001211907"/>
    </source>
</evidence>
<name>A0AAD5SRK7_9FUNG</name>
<keyword evidence="3" id="KW-1185">Reference proteome</keyword>
<proteinExistence type="predicted"/>
<feature type="domain" description="NADAR" evidence="1">
    <location>
        <begin position="53"/>
        <end position="203"/>
    </location>
</feature>
<dbReference type="NCBIfam" id="TIGR02464">
    <property type="entry name" value="ribofla_fusion"/>
    <property type="match status" value="1"/>
</dbReference>
<protein>
    <submittedName>
        <fullName evidence="2">Infection Response protein</fullName>
    </submittedName>
</protein>
<dbReference type="CDD" id="cd15457">
    <property type="entry name" value="NADAR"/>
    <property type="match status" value="1"/>
</dbReference>
<dbReference type="EMBL" id="JADGJH010002581">
    <property type="protein sequence ID" value="KAJ3096640.1"/>
    <property type="molecule type" value="Genomic_DNA"/>
</dbReference>
<gene>
    <name evidence="2" type="primary">IRG-1</name>
    <name evidence="2" type="ORF">HK100_005526</name>
</gene>
<organism evidence="2 3">
    <name type="scientific">Physocladia obscura</name>
    <dbReference type="NCBI Taxonomy" id="109957"/>
    <lineage>
        <taxon>Eukaryota</taxon>
        <taxon>Fungi</taxon>
        <taxon>Fungi incertae sedis</taxon>
        <taxon>Chytridiomycota</taxon>
        <taxon>Chytridiomycota incertae sedis</taxon>
        <taxon>Chytridiomycetes</taxon>
        <taxon>Chytridiales</taxon>
        <taxon>Chytriomycetaceae</taxon>
        <taxon>Physocladia</taxon>
    </lineage>
</organism>
<evidence type="ECO:0000259" key="1">
    <source>
        <dbReference type="Pfam" id="PF08719"/>
    </source>
</evidence>
<dbReference type="Proteomes" id="UP001211907">
    <property type="component" value="Unassembled WGS sequence"/>
</dbReference>
<sequence length="233" mass="26102">MAAQLYEAITAMKQQLANANSVPKFVVSGKKPWIDPSGKISYNSYVYAFSGAAQSTLSNWYPCRINIKSHVFSTSETVIFAACKAALFNDAVTLAAVLQDARMSPRDAKAIGRTVSGFDAETWMRESRWISDLVLFIKCIGNEAVLVELMKTRGMDWICEASTHDRVWGVGAGAKNTEICLNPQNWKGANELGHSWIRVRQYLERVLESGDNDNIDEFLVDQDKVNLFFSWFP</sequence>
<dbReference type="InterPro" id="IPR012816">
    <property type="entry name" value="NADAR"/>
</dbReference>
<reference evidence="2" key="1">
    <citation type="submission" date="2020-05" db="EMBL/GenBank/DDBJ databases">
        <title>Phylogenomic resolution of chytrid fungi.</title>
        <authorList>
            <person name="Stajich J.E."/>
            <person name="Amses K."/>
            <person name="Simmons R."/>
            <person name="Seto K."/>
            <person name="Myers J."/>
            <person name="Bonds A."/>
            <person name="Quandt C.A."/>
            <person name="Barry K."/>
            <person name="Liu P."/>
            <person name="Grigoriev I."/>
            <person name="Longcore J.E."/>
            <person name="James T.Y."/>
        </authorList>
    </citation>
    <scope>NUCLEOTIDE SEQUENCE</scope>
    <source>
        <strain evidence="2">JEL0513</strain>
    </source>
</reference>